<dbReference type="PANTHER" id="PTHR44006:SF1">
    <property type="entry name" value="U5 SMALL NUCLEAR RIBONUCLEOPROTEIN 40 KDA PROTEIN"/>
    <property type="match status" value="1"/>
</dbReference>
<dbReference type="AlphaFoldDB" id="A0A8J5UJ69"/>
<organism evidence="5 6">
    <name type="scientific">[Candida] subhashii</name>
    <dbReference type="NCBI Taxonomy" id="561895"/>
    <lineage>
        <taxon>Eukaryota</taxon>
        <taxon>Fungi</taxon>
        <taxon>Dikarya</taxon>
        <taxon>Ascomycota</taxon>
        <taxon>Saccharomycotina</taxon>
        <taxon>Pichiomycetes</taxon>
        <taxon>Debaryomycetaceae</taxon>
        <taxon>Spathaspora</taxon>
    </lineage>
</organism>
<accession>A0A8J5UJ69</accession>
<evidence type="ECO:0000256" key="2">
    <source>
        <dbReference type="ARBA" id="ARBA00022737"/>
    </source>
</evidence>
<feature type="repeat" description="WD" evidence="3">
    <location>
        <begin position="51"/>
        <end position="85"/>
    </location>
</feature>
<dbReference type="SMART" id="SM00320">
    <property type="entry name" value="WD40"/>
    <property type="match status" value="7"/>
</dbReference>
<dbReference type="PROSITE" id="PS00678">
    <property type="entry name" value="WD_REPEATS_1"/>
    <property type="match status" value="3"/>
</dbReference>
<feature type="compositionally biased region" description="Polar residues" evidence="4">
    <location>
        <begin position="12"/>
        <end position="23"/>
    </location>
</feature>
<feature type="repeat" description="WD" evidence="3">
    <location>
        <begin position="91"/>
        <end position="132"/>
    </location>
</feature>
<dbReference type="InterPro" id="IPR019775">
    <property type="entry name" value="WD40_repeat_CS"/>
</dbReference>
<keyword evidence="6" id="KW-1185">Reference proteome</keyword>
<dbReference type="PROSITE" id="PS50294">
    <property type="entry name" value="WD_REPEATS_REGION"/>
    <property type="match status" value="2"/>
</dbReference>
<dbReference type="Pfam" id="PF00400">
    <property type="entry name" value="WD40"/>
    <property type="match status" value="6"/>
</dbReference>
<dbReference type="Proteomes" id="UP000694255">
    <property type="component" value="Unassembled WGS sequence"/>
</dbReference>
<dbReference type="InterPro" id="IPR052234">
    <property type="entry name" value="U5_snRNP_Component"/>
</dbReference>
<keyword evidence="1 3" id="KW-0853">WD repeat</keyword>
<evidence type="ECO:0000256" key="3">
    <source>
        <dbReference type="PROSITE-ProRule" id="PRU00221"/>
    </source>
</evidence>
<name>A0A8J5UJ69_9ASCO</name>
<keyword evidence="2" id="KW-0677">Repeat</keyword>
<feature type="repeat" description="WD" evidence="3">
    <location>
        <begin position="315"/>
        <end position="348"/>
    </location>
</feature>
<dbReference type="GO" id="GO:0071013">
    <property type="term" value="C:catalytic step 2 spliceosome"/>
    <property type="evidence" value="ECO:0007669"/>
    <property type="project" value="TreeGrafter"/>
</dbReference>
<dbReference type="GO" id="GO:0003723">
    <property type="term" value="F:RNA binding"/>
    <property type="evidence" value="ECO:0007669"/>
    <property type="project" value="TreeGrafter"/>
</dbReference>
<comment type="caution">
    <text evidence="5">The sequence shown here is derived from an EMBL/GenBank/DDBJ whole genome shotgun (WGS) entry which is preliminary data.</text>
</comment>
<dbReference type="OrthoDB" id="1068471at2759"/>
<dbReference type="InterPro" id="IPR001680">
    <property type="entry name" value="WD40_rpt"/>
</dbReference>
<gene>
    <name evidence="5" type="ORF">J8A68_004931</name>
</gene>
<evidence type="ECO:0000313" key="6">
    <source>
        <dbReference type="Proteomes" id="UP000694255"/>
    </source>
</evidence>
<dbReference type="GeneID" id="73471731"/>
<protein>
    <submittedName>
        <fullName evidence="5">Uncharacterized protein</fullName>
    </submittedName>
</protein>
<dbReference type="RefSeq" id="XP_049261795.1">
    <property type="nucleotide sequence ID" value="XM_049408941.1"/>
</dbReference>
<reference evidence="5 6" key="1">
    <citation type="journal article" date="2021" name="DNA Res.">
        <title>Genome analysis of Candida subhashii reveals its hybrid nature and dual mitochondrial genome conformations.</title>
        <authorList>
            <person name="Mixao V."/>
            <person name="Hegedusova E."/>
            <person name="Saus E."/>
            <person name="Pryszcz L.P."/>
            <person name="Cillingova A."/>
            <person name="Nosek J."/>
            <person name="Gabaldon T."/>
        </authorList>
    </citation>
    <scope>NUCLEOTIDE SEQUENCE [LARGE SCALE GENOMIC DNA]</scope>
    <source>
        <strain evidence="5 6">CBS 10753</strain>
    </source>
</reference>
<dbReference type="EMBL" id="JAGSYN010000217">
    <property type="protein sequence ID" value="KAG7661562.1"/>
    <property type="molecule type" value="Genomic_DNA"/>
</dbReference>
<dbReference type="PANTHER" id="PTHR44006">
    <property type="entry name" value="U5 SMALL NUCLEAR RIBONUCLEOPROTEIN 40 KDA PROTEIN"/>
    <property type="match status" value="1"/>
</dbReference>
<proteinExistence type="predicted"/>
<feature type="region of interest" description="Disordered" evidence="4">
    <location>
        <begin position="1"/>
        <end position="30"/>
    </location>
</feature>
<evidence type="ECO:0000256" key="1">
    <source>
        <dbReference type="ARBA" id="ARBA00022574"/>
    </source>
</evidence>
<evidence type="ECO:0000313" key="5">
    <source>
        <dbReference type="EMBL" id="KAG7661562.1"/>
    </source>
</evidence>
<feature type="repeat" description="WD" evidence="3">
    <location>
        <begin position="285"/>
        <end position="314"/>
    </location>
</feature>
<dbReference type="PROSITE" id="PS50082">
    <property type="entry name" value="WD_REPEATS_2"/>
    <property type="match status" value="4"/>
</dbReference>
<sequence>MSLAKRHKSDNGTHSSLIHSSKFTTEHDSNESGRILYSPAVVLEGHTGGPVFSTKFSHDGTKIASSGMDKSILLWNLPSSQHDEQPNYACLTGHKGAVVCANWTHDNSIIVSASADSSVGFWDTTTGNRVRKCTGHEAGSVVNEVDTSCDDIAMSVGDDGSVVFWDQRQRNPVDKIDTELPLLTGKFSHSGTNFFISGIESKILAYDVRVLDKVLWSSEGGGLVSGISSIGISPDDTMLVSRSLDGTVKTYNANQFVPEGVNRMNPYVYEGAPSGKENLLIRTCFSNDNIKIVSGSEDATVTIWDLGTRRIVGKYAGHQGTVIDVAYHPSEPIMVSSSTDGSIIVREV</sequence>
<evidence type="ECO:0000256" key="4">
    <source>
        <dbReference type="SAM" id="MobiDB-lite"/>
    </source>
</evidence>